<name>A0ABD1XJ14_9MARC</name>
<sequence length="97" mass="11023">MDPEKLAPWAMSHDKTLTQVLREDVQRWGMVVQKQANIDIMTFLWQSLARYTKRIHQGHAGTTAEGTSAPRLGNVEVGIAGAFLIDIRRNYDWKADV</sequence>
<protein>
    <submittedName>
        <fullName evidence="1">Uncharacterized protein</fullName>
    </submittedName>
</protein>
<accession>A0ABD1XJ14</accession>
<gene>
    <name evidence="1" type="ORF">R1flu_027317</name>
</gene>
<evidence type="ECO:0000313" key="2">
    <source>
        <dbReference type="Proteomes" id="UP001605036"/>
    </source>
</evidence>
<dbReference type="AlphaFoldDB" id="A0ABD1XJ14"/>
<proteinExistence type="predicted"/>
<reference evidence="1 2" key="1">
    <citation type="submission" date="2024-09" db="EMBL/GenBank/DDBJ databases">
        <title>Chromosome-scale assembly of Riccia fluitans.</title>
        <authorList>
            <person name="Paukszto L."/>
            <person name="Sawicki J."/>
            <person name="Karawczyk K."/>
            <person name="Piernik-Szablinska J."/>
            <person name="Szczecinska M."/>
            <person name="Mazdziarz M."/>
        </authorList>
    </citation>
    <scope>NUCLEOTIDE SEQUENCE [LARGE SCALE GENOMIC DNA]</scope>
    <source>
        <strain evidence="1">Rf_01</strain>
        <tissue evidence="1">Aerial parts of the thallus</tissue>
    </source>
</reference>
<evidence type="ECO:0000313" key="1">
    <source>
        <dbReference type="EMBL" id="KAL2608744.1"/>
    </source>
</evidence>
<dbReference type="EMBL" id="JBHFFA010000008">
    <property type="protein sequence ID" value="KAL2608744.1"/>
    <property type="molecule type" value="Genomic_DNA"/>
</dbReference>
<organism evidence="1 2">
    <name type="scientific">Riccia fluitans</name>
    <dbReference type="NCBI Taxonomy" id="41844"/>
    <lineage>
        <taxon>Eukaryota</taxon>
        <taxon>Viridiplantae</taxon>
        <taxon>Streptophyta</taxon>
        <taxon>Embryophyta</taxon>
        <taxon>Marchantiophyta</taxon>
        <taxon>Marchantiopsida</taxon>
        <taxon>Marchantiidae</taxon>
        <taxon>Marchantiales</taxon>
        <taxon>Ricciaceae</taxon>
        <taxon>Riccia</taxon>
    </lineage>
</organism>
<comment type="caution">
    <text evidence="1">The sequence shown here is derived from an EMBL/GenBank/DDBJ whole genome shotgun (WGS) entry which is preliminary data.</text>
</comment>
<keyword evidence="2" id="KW-1185">Reference proteome</keyword>
<dbReference type="Proteomes" id="UP001605036">
    <property type="component" value="Unassembled WGS sequence"/>
</dbReference>